<evidence type="ECO:0000313" key="3">
    <source>
        <dbReference type="Proteomes" id="UP000317093"/>
    </source>
</evidence>
<keyword evidence="3" id="KW-1185">Reference proteome</keyword>
<reference evidence="2 3" key="1">
    <citation type="submission" date="2019-02" db="EMBL/GenBank/DDBJ databases">
        <title>Deep-cultivation of Planctomycetes and their phenomic and genomic characterization uncovers novel biology.</title>
        <authorList>
            <person name="Wiegand S."/>
            <person name="Jogler M."/>
            <person name="Boedeker C."/>
            <person name="Pinto D."/>
            <person name="Vollmers J."/>
            <person name="Rivas-Marin E."/>
            <person name="Kohn T."/>
            <person name="Peeters S.H."/>
            <person name="Heuer A."/>
            <person name="Rast P."/>
            <person name="Oberbeckmann S."/>
            <person name="Bunk B."/>
            <person name="Jeske O."/>
            <person name="Meyerdierks A."/>
            <person name="Storesund J.E."/>
            <person name="Kallscheuer N."/>
            <person name="Luecker S."/>
            <person name="Lage O.M."/>
            <person name="Pohl T."/>
            <person name="Merkel B.J."/>
            <person name="Hornburger P."/>
            <person name="Mueller R.-W."/>
            <person name="Bruemmer F."/>
            <person name="Labrenz M."/>
            <person name="Spormann A.M."/>
            <person name="Op den Camp H."/>
            <person name="Overmann J."/>
            <person name="Amann R."/>
            <person name="Jetten M.S.M."/>
            <person name="Mascher T."/>
            <person name="Medema M.H."/>
            <person name="Devos D.P."/>
            <person name="Kaster A.-K."/>
            <person name="Ovreas L."/>
            <person name="Rohde M."/>
            <person name="Galperin M.Y."/>
            <person name="Jogler C."/>
        </authorList>
    </citation>
    <scope>NUCLEOTIDE SEQUENCE [LARGE SCALE GENOMIC DNA]</scope>
    <source>
        <strain evidence="2 3">Pan216</strain>
    </source>
</reference>
<dbReference type="Proteomes" id="UP000317093">
    <property type="component" value="Chromosome"/>
</dbReference>
<proteinExistence type="predicted"/>
<keyword evidence="1" id="KW-0812">Transmembrane</keyword>
<keyword evidence="1" id="KW-0472">Membrane</keyword>
<dbReference type="KEGG" id="knv:Pan216_24820"/>
<evidence type="ECO:0000256" key="1">
    <source>
        <dbReference type="SAM" id="Phobius"/>
    </source>
</evidence>
<name>A0A518B3Q5_9BACT</name>
<sequence>MRIAQFLWYVCMLVLVGLVLGLTALILGGPSDALNRGRPIRLVFDFSNEVLPGIDVKNTHGSQISVGPVNVHGKQFLDFRISHREKQLIHLLSRHDGPIAEILMTNAVPAELVGVATERFRLRDAASKRVFPRYHIFPPGHYHLQAELHFWSEDKPK</sequence>
<keyword evidence="1" id="KW-1133">Transmembrane helix</keyword>
<accession>A0A518B3Q5</accession>
<dbReference type="RefSeq" id="WP_145258188.1">
    <property type="nucleotide sequence ID" value="NZ_CP036279.1"/>
</dbReference>
<gene>
    <name evidence="2" type="ORF">Pan216_24820</name>
</gene>
<protein>
    <submittedName>
        <fullName evidence="2">Uncharacterized protein</fullName>
    </submittedName>
</protein>
<dbReference type="EMBL" id="CP036279">
    <property type="protein sequence ID" value="QDU61621.1"/>
    <property type="molecule type" value="Genomic_DNA"/>
</dbReference>
<feature type="transmembrane region" description="Helical" evidence="1">
    <location>
        <begin position="6"/>
        <end position="28"/>
    </location>
</feature>
<dbReference type="AlphaFoldDB" id="A0A518B3Q5"/>
<evidence type="ECO:0000313" key="2">
    <source>
        <dbReference type="EMBL" id="QDU61621.1"/>
    </source>
</evidence>
<organism evidence="2 3">
    <name type="scientific">Kolteria novifilia</name>
    <dbReference type="NCBI Taxonomy" id="2527975"/>
    <lineage>
        <taxon>Bacteria</taxon>
        <taxon>Pseudomonadati</taxon>
        <taxon>Planctomycetota</taxon>
        <taxon>Planctomycetia</taxon>
        <taxon>Kolteriales</taxon>
        <taxon>Kolteriaceae</taxon>
        <taxon>Kolteria</taxon>
    </lineage>
</organism>